<feature type="region of interest" description="Disordered" evidence="1">
    <location>
        <begin position="41"/>
        <end position="79"/>
    </location>
</feature>
<name>A0A3N4LUG2_9PEZI</name>
<evidence type="ECO:0000313" key="3">
    <source>
        <dbReference type="Proteomes" id="UP000267821"/>
    </source>
</evidence>
<reference evidence="2 3" key="1">
    <citation type="journal article" date="2018" name="Nat. Ecol. Evol.">
        <title>Pezizomycetes genomes reveal the molecular basis of ectomycorrhizal truffle lifestyle.</title>
        <authorList>
            <person name="Murat C."/>
            <person name="Payen T."/>
            <person name="Noel B."/>
            <person name="Kuo A."/>
            <person name="Morin E."/>
            <person name="Chen J."/>
            <person name="Kohler A."/>
            <person name="Krizsan K."/>
            <person name="Balestrini R."/>
            <person name="Da Silva C."/>
            <person name="Montanini B."/>
            <person name="Hainaut M."/>
            <person name="Levati E."/>
            <person name="Barry K.W."/>
            <person name="Belfiori B."/>
            <person name="Cichocki N."/>
            <person name="Clum A."/>
            <person name="Dockter R.B."/>
            <person name="Fauchery L."/>
            <person name="Guy J."/>
            <person name="Iotti M."/>
            <person name="Le Tacon F."/>
            <person name="Lindquist E.A."/>
            <person name="Lipzen A."/>
            <person name="Malagnac F."/>
            <person name="Mello A."/>
            <person name="Molinier V."/>
            <person name="Miyauchi S."/>
            <person name="Poulain J."/>
            <person name="Riccioni C."/>
            <person name="Rubini A."/>
            <person name="Sitrit Y."/>
            <person name="Splivallo R."/>
            <person name="Traeger S."/>
            <person name="Wang M."/>
            <person name="Zifcakova L."/>
            <person name="Wipf D."/>
            <person name="Zambonelli A."/>
            <person name="Paolocci F."/>
            <person name="Nowrousian M."/>
            <person name="Ottonello S."/>
            <person name="Baldrian P."/>
            <person name="Spatafora J.W."/>
            <person name="Henrissat B."/>
            <person name="Nagy L.G."/>
            <person name="Aury J.M."/>
            <person name="Wincker P."/>
            <person name="Grigoriev I.V."/>
            <person name="Bonfante P."/>
            <person name="Martin F.M."/>
        </authorList>
    </citation>
    <scope>NUCLEOTIDE SEQUENCE [LARGE SCALE GENOMIC DNA]</scope>
    <source>
        <strain evidence="2 3">ATCC MYA-4762</strain>
    </source>
</reference>
<sequence>MWRRSQMFCSAQDLQVSRAFLLQQAAWLYERELSQVRAQMRKGMGGAPVSNTSTPSGTTSNTSPRPLSPALGMTGGTRMARTGSGGSYGRYLLSRWLLQDLERIH</sequence>
<proteinExistence type="predicted"/>
<dbReference type="Gene3D" id="1.10.10.2570">
    <property type="match status" value="1"/>
</dbReference>
<dbReference type="InParanoid" id="A0A3N4LUG2"/>
<accession>A0A3N4LUG2</accession>
<feature type="compositionally biased region" description="Low complexity" evidence="1">
    <location>
        <begin position="50"/>
        <end position="64"/>
    </location>
</feature>
<dbReference type="InterPro" id="IPR039362">
    <property type="entry name" value="ATG29_sf"/>
</dbReference>
<dbReference type="EMBL" id="ML121534">
    <property type="protein sequence ID" value="RPB26554.1"/>
    <property type="molecule type" value="Genomic_DNA"/>
</dbReference>
<keyword evidence="3" id="KW-1185">Reference proteome</keyword>
<dbReference type="AlphaFoldDB" id="A0A3N4LUG2"/>
<dbReference type="OrthoDB" id="21072at2759"/>
<organism evidence="2 3">
    <name type="scientific">Terfezia boudieri ATCC MYA-4762</name>
    <dbReference type="NCBI Taxonomy" id="1051890"/>
    <lineage>
        <taxon>Eukaryota</taxon>
        <taxon>Fungi</taxon>
        <taxon>Dikarya</taxon>
        <taxon>Ascomycota</taxon>
        <taxon>Pezizomycotina</taxon>
        <taxon>Pezizomycetes</taxon>
        <taxon>Pezizales</taxon>
        <taxon>Pezizaceae</taxon>
        <taxon>Terfezia</taxon>
    </lineage>
</organism>
<evidence type="ECO:0000256" key="1">
    <source>
        <dbReference type="SAM" id="MobiDB-lite"/>
    </source>
</evidence>
<protein>
    <submittedName>
        <fullName evidence="2">Uncharacterized protein</fullName>
    </submittedName>
</protein>
<dbReference type="Proteomes" id="UP000267821">
    <property type="component" value="Unassembled WGS sequence"/>
</dbReference>
<dbReference type="STRING" id="1051890.A0A3N4LUG2"/>
<gene>
    <name evidence="2" type="ORF">L211DRAFT_835369</name>
</gene>
<evidence type="ECO:0000313" key="2">
    <source>
        <dbReference type="EMBL" id="RPB26554.1"/>
    </source>
</evidence>